<dbReference type="RefSeq" id="XP_008244869.1">
    <property type="nucleotide sequence ID" value="XM_008246647.1"/>
</dbReference>
<proteinExistence type="predicted"/>
<dbReference type="GeneID" id="103342981"/>
<dbReference type="Proteomes" id="UP000694861">
    <property type="component" value="Unplaced"/>
</dbReference>
<reference evidence="2" key="2">
    <citation type="submission" date="2025-08" db="UniProtKB">
        <authorList>
            <consortium name="RefSeq"/>
        </authorList>
    </citation>
    <scope>IDENTIFICATION</scope>
</reference>
<accession>A0ABM0PUY3</accession>
<dbReference type="CDD" id="cd22744">
    <property type="entry name" value="OTU"/>
    <property type="match status" value="1"/>
</dbReference>
<evidence type="ECO:0000313" key="1">
    <source>
        <dbReference type="Proteomes" id="UP000694861"/>
    </source>
</evidence>
<name>A0ABM0PUY3_PRUMU</name>
<gene>
    <name evidence="2" type="primary">LOC103342981</name>
</gene>
<evidence type="ECO:0000313" key="2">
    <source>
        <dbReference type="RefSeq" id="XP_008244869.1"/>
    </source>
</evidence>
<reference evidence="1" key="1">
    <citation type="journal article" date="2012" name="Nat. Commun.">
        <title>The genome of Prunus mume.</title>
        <authorList>
            <person name="Zhang Q."/>
            <person name="Chen W."/>
            <person name="Sun L."/>
            <person name="Zhao F."/>
            <person name="Huang B."/>
            <person name="Yang W."/>
            <person name="Tao Y."/>
            <person name="Wang J."/>
            <person name="Yuan Z."/>
            <person name="Fan G."/>
            <person name="Xing Z."/>
            <person name="Han C."/>
            <person name="Pan H."/>
            <person name="Zhong X."/>
            <person name="Shi W."/>
            <person name="Liang X."/>
            <person name="Du D."/>
            <person name="Sun F."/>
            <person name="Xu Z."/>
            <person name="Hao R."/>
            <person name="Lv T."/>
            <person name="Lv Y."/>
            <person name="Zheng Z."/>
            <person name="Sun M."/>
            <person name="Luo L."/>
            <person name="Cai M."/>
            <person name="Gao Y."/>
            <person name="Wang J."/>
            <person name="Yin Y."/>
            <person name="Xu X."/>
            <person name="Cheng T."/>
            <person name="Wang J."/>
        </authorList>
    </citation>
    <scope>NUCLEOTIDE SEQUENCE [LARGE SCALE GENOMIC DNA]</scope>
</reference>
<protein>
    <submittedName>
        <fullName evidence="2">Uncharacterized protein LOC103342981</fullName>
    </submittedName>
</protein>
<keyword evidence="1" id="KW-1185">Reference proteome</keyword>
<organism evidence="1 2">
    <name type="scientific">Prunus mume</name>
    <name type="common">Japanese apricot</name>
    <name type="synonym">Armeniaca mume</name>
    <dbReference type="NCBI Taxonomy" id="102107"/>
    <lineage>
        <taxon>Eukaryota</taxon>
        <taxon>Viridiplantae</taxon>
        <taxon>Streptophyta</taxon>
        <taxon>Embryophyta</taxon>
        <taxon>Tracheophyta</taxon>
        <taxon>Spermatophyta</taxon>
        <taxon>Magnoliopsida</taxon>
        <taxon>eudicotyledons</taxon>
        <taxon>Gunneridae</taxon>
        <taxon>Pentapetalae</taxon>
        <taxon>rosids</taxon>
        <taxon>fabids</taxon>
        <taxon>Rosales</taxon>
        <taxon>Rosaceae</taxon>
        <taxon>Amygdaloideae</taxon>
        <taxon>Amygdaleae</taxon>
        <taxon>Prunus</taxon>
    </lineage>
</organism>
<sequence>MVASSSMLSNPKKVKLYKPRENQSAFDTYMHIEKFPEGIRKYITHQTEVLPDGNCGYRAIAMAMGFGHNEWRRVRKDLLQQLHDMSFVFKKCLREHKRYNEIERALNYFDDGFAPFFCWMTMPDMGHIIATRYNVVLILLSMRQCLTFLPFSVQSSETKLNEIAIGFVDDDHYVQVHLSPDHPITEEENALLVDMSKSLVKPRDILVNQARVDAFQQLPGVENVATTDTIILMTDENAPVTELRLCHPND</sequence>